<evidence type="ECO:0000313" key="2">
    <source>
        <dbReference type="EMBL" id="KAK5771842.1"/>
    </source>
</evidence>
<accession>A0ABR0MGZ9</accession>
<reference evidence="2 3" key="1">
    <citation type="submission" date="2023-03" db="EMBL/GenBank/DDBJ databases">
        <title>WGS of Gossypium arboreum.</title>
        <authorList>
            <person name="Yu D."/>
        </authorList>
    </citation>
    <scope>NUCLEOTIDE SEQUENCE [LARGE SCALE GENOMIC DNA]</scope>
    <source>
        <tissue evidence="2">Leaf</tissue>
    </source>
</reference>
<dbReference type="PANTHER" id="PTHR46148">
    <property type="entry name" value="CHROMO DOMAIN-CONTAINING PROTEIN"/>
    <property type="match status" value="1"/>
</dbReference>
<evidence type="ECO:0000313" key="3">
    <source>
        <dbReference type="Proteomes" id="UP001358586"/>
    </source>
</evidence>
<organism evidence="2 3">
    <name type="scientific">Gossypium arboreum</name>
    <name type="common">Tree cotton</name>
    <name type="synonym">Gossypium nanking</name>
    <dbReference type="NCBI Taxonomy" id="29729"/>
    <lineage>
        <taxon>Eukaryota</taxon>
        <taxon>Viridiplantae</taxon>
        <taxon>Streptophyta</taxon>
        <taxon>Embryophyta</taxon>
        <taxon>Tracheophyta</taxon>
        <taxon>Spermatophyta</taxon>
        <taxon>Magnoliopsida</taxon>
        <taxon>eudicotyledons</taxon>
        <taxon>Gunneridae</taxon>
        <taxon>Pentapetalae</taxon>
        <taxon>rosids</taxon>
        <taxon>malvids</taxon>
        <taxon>Malvales</taxon>
        <taxon>Malvaceae</taxon>
        <taxon>Malvoideae</taxon>
        <taxon>Gossypium</taxon>
    </lineage>
</organism>
<dbReference type="EMBL" id="JARKNE010000013">
    <property type="protein sequence ID" value="KAK5771842.1"/>
    <property type="molecule type" value="Genomic_DNA"/>
</dbReference>
<evidence type="ECO:0000259" key="1">
    <source>
        <dbReference type="Pfam" id="PF24626"/>
    </source>
</evidence>
<dbReference type="Proteomes" id="UP001358586">
    <property type="component" value="Chromosome 13"/>
</dbReference>
<dbReference type="InterPro" id="IPR056924">
    <property type="entry name" value="SH3_Tf2-1"/>
</dbReference>
<dbReference type="Pfam" id="PF24626">
    <property type="entry name" value="SH3_Tf2-1"/>
    <property type="match status" value="1"/>
</dbReference>
<keyword evidence="3" id="KW-1185">Reference proteome</keyword>
<name>A0ABR0MGZ9_GOSAR</name>
<dbReference type="PANTHER" id="PTHR46148:SF44">
    <property type="entry name" value="GAG-POL POLYPROTEIN"/>
    <property type="match status" value="1"/>
</dbReference>
<protein>
    <recommendedName>
        <fullName evidence="1">Tf2-1-like SH3-like domain-containing protein</fullName>
    </recommendedName>
</protein>
<gene>
    <name evidence="2" type="ORF">PVK06_048093</name>
</gene>
<proteinExistence type="predicted"/>
<sequence>MAPYEALYGHKFRTPLYWTELSEKKMHGVELIRETEEKVKVIRDSIKAASDRQKSYADLKRKEIEFQVGDRVFLRVSPWKKILRVGRKRKLSLRFIGPYKIVERIGPILSLPSKLEKIHNVFHVLMLHRYRSDPSHAISPINVEIQFDLLYNEELIRILA</sequence>
<comment type="caution">
    <text evidence="2">The sequence shown here is derived from an EMBL/GenBank/DDBJ whole genome shotgun (WGS) entry which is preliminary data.</text>
</comment>
<feature type="domain" description="Tf2-1-like SH3-like" evidence="1">
    <location>
        <begin position="69"/>
        <end position="131"/>
    </location>
</feature>